<gene>
    <name evidence="2" type="ORF">K7432_017952</name>
</gene>
<name>A0ABR2VJP5_9FUNG</name>
<evidence type="ECO:0000313" key="2">
    <source>
        <dbReference type="EMBL" id="KAK9663758.1"/>
    </source>
</evidence>
<protein>
    <recommendedName>
        <fullName evidence="1">GST N-terminal domain-containing protein</fullName>
    </recommendedName>
</protein>
<accession>A0ABR2VJP5</accession>
<dbReference type="Proteomes" id="UP001479436">
    <property type="component" value="Unassembled WGS sequence"/>
</dbReference>
<dbReference type="PROSITE" id="PS50404">
    <property type="entry name" value="GST_NTER"/>
    <property type="match status" value="1"/>
</dbReference>
<evidence type="ECO:0000313" key="3">
    <source>
        <dbReference type="Proteomes" id="UP001479436"/>
    </source>
</evidence>
<dbReference type="PANTHER" id="PTHR43968">
    <property type="match status" value="1"/>
</dbReference>
<sequence length="135" mass="15561">MVHTEKPLVIYSNSGCPYAQRARIALHETEIEHELVEVSLVNKPSWYLDINPEGKIPTVKYGEDLIMESLIIAEFITDLSDKEFLPKDPLERAQARYAIEFWGSKITPLTYRILRSSKSDEIEGLQKELVENLKK</sequence>
<dbReference type="InterPro" id="IPR036249">
    <property type="entry name" value="Thioredoxin-like_sf"/>
</dbReference>
<dbReference type="PANTHER" id="PTHR43968:SF6">
    <property type="entry name" value="GLUTATHIONE S-TRANSFERASE OMEGA"/>
    <property type="match status" value="1"/>
</dbReference>
<evidence type="ECO:0000259" key="1">
    <source>
        <dbReference type="PROSITE" id="PS50404"/>
    </source>
</evidence>
<proteinExistence type="predicted"/>
<keyword evidence="3" id="KW-1185">Reference proteome</keyword>
<dbReference type="SFLD" id="SFLDG00358">
    <property type="entry name" value="Main_(cytGST)"/>
    <property type="match status" value="1"/>
</dbReference>
<dbReference type="EMBL" id="JASJQH010011613">
    <property type="protein sequence ID" value="KAK9663758.1"/>
    <property type="molecule type" value="Genomic_DNA"/>
</dbReference>
<dbReference type="SUPFAM" id="SSF52833">
    <property type="entry name" value="Thioredoxin-like"/>
    <property type="match status" value="1"/>
</dbReference>
<dbReference type="Pfam" id="PF13409">
    <property type="entry name" value="GST_N_2"/>
    <property type="match status" value="1"/>
</dbReference>
<dbReference type="Gene3D" id="1.20.1050.10">
    <property type="match status" value="1"/>
</dbReference>
<dbReference type="InterPro" id="IPR040079">
    <property type="entry name" value="Glutathione_S-Trfase"/>
</dbReference>
<dbReference type="PROSITE" id="PS51354">
    <property type="entry name" value="GLUTAREDOXIN_2"/>
    <property type="match status" value="1"/>
</dbReference>
<feature type="domain" description="GST N-terminal" evidence="1">
    <location>
        <begin position="6"/>
        <end position="84"/>
    </location>
</feature>
<reference evidence="2 3" key="1">
    <citation type="submission" date="2023-04" db="EMBL/GenBank/DDBJ databases">
        <title>Genome of Basidiobolus ranarum AG-B5.</title>
        <authorList>
            <person name="Stajich J.E."/>
            <person name="Carter-House D."/>
            <person name="Gryganskyi A."/>
        </authorList>
    </citation>
    <scope>NUCLEOTIDE SEQUENCE [LARGE SCALE GENOMIC DNA]</scope>
    <source>
        <strain evidence="2 3">AG-B5</strain>
    </source>
</reference>
<comment type="caution">
    <text evidence="2">The sequence shown here is derived from an EMBL/GenBank/DDBJ whole genome shotgun (WGS) entry which is preliminary data.</text>
</comment>
<dbReference type="Gene3D" id="3.40.30.10">
    <property type="entry name" value="Glutaredoxin"/>
    <property type="match status" value="1"/>
</dbReference>
<organism evidence="2 3">
    <name type="scientific">Basidiobolus ranarum</name>
    <dbReference type="NCBI Taxonomy" id="34480"/>
    <lineage>
        <taxon>Eukaryota</taxon>
        <taxon>Fungi</taxon>
        <taxon>Fungi incertae sedis</taxon>
        <taxon>Zoopagomycota</taxon>
        <taxon>Entomophthoromycotina</taxon>
        <taxon>Basidiobolomycetes</taxon>
        <taxon>Basidiobolales</taxon>
        <taxon>Basidiobolaceae</taxon>
        <taxon>Basidiobolus</taxon>
    </lineage>
</organism>
<dbReference type="InterPro" id="IPR050983">
    <property type="entry name" value="GST_Omega/HSP26"/>
</dbReference>
<feature type="non-terminal residue" evidence="2">
    <location>
        <position position="135"/>
    </location>
</feature>
<dbReference type="InterPro" id="IPR004045">
    <property type="entry name" value="Glutathione_S-Trfase_N"/>
</dbReference>
<dbReference type="SFLD" id="SFLDS00019">
    <property type="entry name" value="Glutathione_Transferase_(cytos"/>
    <property type="match status" value="1"/>
</dbReference>